<keyword evidence="2" id="KW-0175">Coiled coil</keyword>
<gene>
    <name evidence="4" type="ORF">C7381_102127</name>
</gene>
<dbReference type="GO" id="GO:0016740">
    <property type="term" value="F:transferase activity"/>
    <property type="evidence" value="ECO:0007669"/>
    <property type="project" value="UniProtKB-KW"/>
</dbReference>
<dbReference type="Proteomes" id="UP000245793">
    <property type="component" value="Unassembled WGS sequence"/>
</dbReference>
<dbReference type="PIRSF" id="PIRSF004976">
    <property type="entry name" value="ATPase_YdaO"/>
    <property type="match status" value="1"/>
</dbReference>
<dbReference type="GO" id="GO:0008033">
    <property type="term" value="P:tRNA processing"/>
    <property type="evidence" value="ECO:0007669"/>
    <property type="project" value="InterPro"/>
</dbReference>
<dbReference type="CDD" id="cd24138">
    <property type="entry name" value="TtcA-like"/>
    <property type="match status" value="1"/>
</dbReference>
<dbReference type="SUPFAM" id="SSF52402">
    <property type="entry name" value="Adenine nucleotide alpha hydrolases-like"/>
    <property type="match status" value="1"/>
</dbReference>
<evidence type="ECO:0000256" key="1">
    <source>
        <dbReference type="ARBA" id="ARBA00022679"/>
    </source>
</evidence>
<evidence type="ECO:0000259" key="3">
    <source>
        <dbReference type="Pfam" id="PF01171"/>
    </source>
</evidence>
<dbReference type="AlphaFoldDB" id="A0A2U1E5L2"/>
<feature type="domain" description="tRNA(Ile)-lysidine/2-thiocytidine synthase N-terminal" evidence="3">
    <location>
        <begin position="39"/>
        <end position="196"/>
    </location>
</feature>
<organism evidence="4 5">
    <name type="scientific">Ezakiella coagulans</name>
    <dbReference type="NCBI Taxonomy" id="46507"/>
    <lineage>
        <taxon>Bacteria</taxon>
        <taxon>Bacillati</taxon>
        <taxon>Bacillota</taxon>
        <taxon>Tissierellia</taxon>
        <taxon>Ezakiella</taxon>
    </lineage>
</organism>
<name>A0A2U1E5L2_9FIRM</name>
<evidence type="ECO:0000313" key="5">
    <source>
        <dbReference type="Proteomes" id="UP000245793"/>
    </source>
</evidence>
<evidence type="ECO:0000256" key="2">
    <source>
        <dbReference type="SAM" id="Coils"/>
    </source>
</evidence>
<evidence type="ECO:0000313" key="4">
    <source>
        <dbReference type="EMBL" id="PVY95238.1"/>
    </source>
</evidence>
<keyword evidence="1" id="KW-0808">Transferase</keyword>
<dbReference type="InterPro" id="IPR035107">
    <property type="entry name" value="tRNA_thiolation_TtcA_Ctu1"/>
</dbReference>
<dbReference type="EMBL" id="QEKV01000002">
    <property type="protein sequence ID" value="PVY95238.1"/>
    <property type="molecule type" value="Genomic_DNA"/>
</dbReference>
<feature type="coiled-coil region" evidence="2">
    <location>
        <begin position="212"/>
        <end position="246"/>
    </location>
</feature>
<dbReference type="Pfam" id="PF01171">
    <property type="entry name" value="ATP_bind_3"/>
    <property type="match status" value="1"/>
</dbReference>
<dbReference type="PANTHER" id="PTHR43686">
    <property type="entry name" value="SULFURTRANSFERASE-RELATED"/>
    <property type="match status" value="1"/>
</dbReference>
<dbReference type="RefSeq" id="WP_052085315.1">
    <property type="nucleotide sequence ID" value="NZ_QEKV01000002.1"/>
</dbReference>
<protein>
    <submittedName>
        <fullName evidence="4">tRNA(Ile)-lysidine synthase TilS/MesJ</fullName>
    </submittedName>
</protein>
<dbReference type="PANTHER" id="PTHR43686:SF1">
    <property type="entry name" value="AMINOTRAN_5 DOMAIN-CONTAINING PROTEIN"/>
    <property type="match status" value="1"/>
</dbReference>
<keyword evidence="5" id="KW-1185">Reference proteome</keyword>
<proteinExistence type="predicted"/>
<dbReference type="Gene3D" id="3.40.50.620">
    <property type="entry name" value="HUPs"/>
    <property type="match status" value="1"/>
</dbReference>
<comment type="caution">
    <text evidence="4">The sequence shown here is derived from an EMBL/GenBank/DDBJ whole genome shotgun (WGS) entry which is preliminary data.</text>
</comment>
<dbReference type="InterPro" id="IPR011063">
    <property type="entry name" value="TilS/TtcA_N"/>
</dbReference>
<accession>A0A2U1E5L2</accession>
<reference evidence="4 5" key="1">
    <citation type="submission" date="2018-04" db="EMBL/GenBank/DDBJ databases">
        <title>Genomic Encyclopedia of Type Strains, Phase IV (KMG-IV): sequencing the most valuable type-strain genomes for metagenomic binning, comparative biology and taxonomic classification.</title>
        <authorList>
            <person name="Goeker M."/>
        </authorList>
    </citation>
    <scope>NUCLEOTIDE SEQUENCE [LARGE SCALE GENOMIC DNA]</scope>
    <source>
        <strain evidence="4 5">DSM 20705</strain>
    </source>
</reference>
<dbReference type="InterPro" id="IPR014729">
    <property type="entry name" value="Rossmann-like_a/b/a_fold"/>
</dbReference>
<sequence length="256" mass="29404">MLDGKTARRALIKKFRKPIYREFIKAIKSYKLIESGDKIMCCVSGGKDSITLSLLMEELYEHGERNFELCHVMMNPGFDSDYVNHIKGIYDKLEMELKVFDTDIFKITKEMAADNPCFLCARMRRGALYGQAEKLGANKIALGHHMDDVVQTTLMNMFMQGSYRNMMPILDSANHPGIKLIRPLYLVGESDIIKFRDYIGLESLGCRCVLSEGKIETTRDRMRELLNNLENEIPGVKKNIQKSIENVYIDTVIKTR</sequence>